<evidence type="ECO:0000256" key="1">
    <source>
        <dbReference type="SAM" id="MobiDB-lite"/>
    </source>
</evidence>
<gene>
    <name evidence="2" type="ORF">C922_05048</name>
</gene>
<dbReference type="Proteomes" id="UP000030640">
    <property type="component" value="Unassembled WGS sequence"/>
</dbReference>
<evidence type="ECO:0000313" key="2">
    <source>
        <dbReference type="EMBL" id="EUD64577.1"/>
    </source>
</evidence>
<evidence type="ECO:0000313" key="3">
    <source>
        <dbReference type="Proteomes" id="UP000030640"/>
    </source>
</evidence>
<proteinExistence type="predicted"/>
<dbReference type="EMBL" id="KI965494">
    <property type="protein sequence ID" value="EUD64577.1"/>
    <property type="molecule type" value="Genomic_DNA"/>
</dbReference>
<feature type="compositionally biased region" description="Basic and acidic residues" evidence="1">
    <location>
        <begin position="326"/>
        <end position="357"/>
    </location>
</feature>
<name>W6ZUZ3_9APIC</name>
<dbReference type="RefSeq" id="XP_008818843.1">
    <property type="nucleotide sequence ID" value="XM_008820621.1"/>
</dbReference>
<protein>
    <submittedName>
        <fullName evidence="2">Uncharacterized protein</fullName>
    </submittedName>
</protein>
<keyword evidence="3" id="KW-1185">Reference proteome</keyword>
<dbReference type="GeneID" id="20040322"/>
<accession>W6ZUZ3</accession>
<reference evidence="2 3" key="1">
    <citation type="submission" date="2013-02" db="EMBL/GenBank/DDBJ databases">
        <title>The Genome Sequence of Plasmodium inui San Antonio 1.</title>
        <authorList>
            <consortium name="The Broad Institute Genome Sequencing Platform"/>
            <consortium name="The Broad Institute Genome Sequencing Center for Infectious Disease"/>
            <person name="Neafsey D."/>
            <person name="Cheeseman I."/>
            <person name="Volkman S."/>
            <person name="Adams J."/>
            <person name="Walker B."/>
            <person name="Young S.K."/>
            <person name="Zeng Q."/>
            <person name="Gargeya S."/>
            <person name="Fitzgerald M."/>
            <person name="Haas B."/>
            <person name="Abouelleil A."/>
            <person name="Alvarado L."/>
            <person name="Arachchi H.M."/>
            <person name="Berlin A.M."/>
            <person name="Chapman S.B."/>
            <person name="Dewar J."/>
            <person name="Goldberg J."/>
            <person name="Griggs A."/>
            <person name="Gujja S."/>
            <person name="Hansen M."/>
            <person name="Howarth C."/>
            <person name="Imamovic A."/>
            <person name="Larimer J."/>
            <person name="McCowan C."/>
            <person name="Murphy C."/>
            <person name="Neiman D."/>
            <person name="Pearson M."/>
            <person name="Priest M."/>
            <person name="Roberts A."/>
            <person name="Saif S."/>
            <person name="Shea T."/>
            <person name="Sisk P."/>
            <person name="Sykes S."/>
            <person name="Wortman J."/>
            <person name="Nusbaum C."/>
            <person name="Birren B."/>
        </authorList>
    </citation>
    <scope>NUCLEOTIDE SEQUENCE [LARGE SCALE GENOMIC DNA]</scope>
    <source>
        <strain evidence="2 3">San Antonio 1</strain>
    </source>
</reference>
<feature type="region of interest" description="Disordered" evidence="1">
    <location>
        <begin position="291"/>
        <end position="357"/>
    </location>
</feature>
<dbReference type="VEuPathDB" id="PlasmoDB:C922_05048"/>
<dbReference type="AlphaFoldDB" id="W6ZUZ3"/>
<sequence>MESIQRDDTTDEVDVKEISAGDQQIDAINKAGVNFECSSFKLYESIRRDAEARKTEVPKKADSAKVVELSRNSGIYMSYESVEREKAIKGEELQLNEFEETVNVTEKGEWTHEEHSPKKDVVAPKNSLFGIDESMKNDEEGTTIGATLPKVKCTKKINITENNESLEILDFMKKNETATEREVLQGVPWAAKQGVMNTVNPTEKSDSLKRIDANSKEKLSPNDRSLSSVEINTRKKSLKKGDFLSSVDAVSKEKFNEKHDSFSSRPIDTRKRVWKTVNTTVPGDVITKKEELETDDSVSITYSVPKKGVFRKDSSPSEVSTTTNEKSSRKDDSSSVEDDRSSDYSTRRRDVSSGEES</sequence>
<organism evidence="2 3">
    <name type="scientific">Plasmodium inui San Antonio 1</name>
    <dbReference type="NCBI Taxonomy" id="1237626"/>
    <lineage>
        <taxon>Eukaryota</taxon>
        <taxon>Sar</taxon>
        <taxon>Alveolata</taxon>
        <taxon>Apicomplexa</taxon>
        <taxon>Aconoidasida</taxon>
        <taxon>Haemosporida</taxon>
        <taxon>Plasmodiidae</taxon>
        <taxon>Plasmodium</taxon>
        <taxon>Plasmodium (Plasmodium)</taxon>
    </lineage>
</organism>